<dbReference type="InterPro" id="IPR051299">
    <property type="entry name" value="AB_hydrolase_lip/est"/>
</dbReference>
<dbReference type="PANTHER" id="PTHR46640:SF1">
    <property type="entry name" value="FUNGAL LIPASE-LIKE DOMAIN-CONTAINING PROTEIN-RELATED"/>
    <property type="match status" value="1"/>
</dbReference>
<feature type="signal peptide" evidence="3">
    <location>
        <begin position="1"/>
        <end position="20"/>
    </location>
</feature>
<gene>
    <name evidence="5" type="ORF">QBC33DRAFT_336144</name>
</gene>
<keyword evidence="6" id="KW-1185">Reference proteome</keyword>
<dbReference type="InterPro" id="IPR029058">
    <property type="entry name" value="AB_hydrolase_fold"/>
</dbReference>
<dbReference type="CDD" id="cd00519">
    <property type="entry name" value="Lipase_3"/>
    <property type="match status" value="1"/>
</dbReference>
<dbReference type="RefSeq" id="XP_060285963.1">
    <property type="nucleotide sequence ID" value="XM_060423706.1"/>
</dbReference>
<dbReference type="AlphaFoldDB" id="A0AAJ0C4F1"/>
<accession>A0AAJ0C4F1</accession>
<feature type="chain" id="PRO_5042471175" evidence="3">
    <location>
        <begin position="21"/>
        <end position="412"/>
    </location>
</feature>
<protein>
    <submittedName>
        <fullName evidence="5">Lipase A</fullName>
    </submittedName>
</protein>
<dbReference type="SUPFAM" id="SSF53474">
    <property type="entry name" value="alpha/beta-Hydrolases"/>
    <property type="match status" value="1"/>
</dbReference>
<dbReference type="Proteomes" id="UP001244011">
    <property type="component" value="Unassembled WGS sequence"/>
</dbReference>
<dbReference type="PANTHER" id="PTHR46640">
    <property type="entry name" value="TRIACYLGLYCEROL LIPASE, PUTATIVE (AFU_ORTHOLOGUE AFUA_6G06510)-RELATED"/>
    <property type="match status" value="1"/>
</dbReference>
<evidence type="ECO:0000256" key="2">
    <source>
        <dbReference type="ARBA" id="ARBA00022801"/>
    </source>
</evidence>
<reference evidence="5" key="1">
    <citation type="submission" date="2023-06" db="EMBL/GenBank/DDBJ databases">
        <title>Genome-scale phylogeny and comparative genomics of the fungal order Sordariales.</title>
        <authorList>
            <consortium name="Lawrence Berkeley National Laboratory"/>
            <person name="Hensen N."/>
            <person name="Bonometti L."/>
            <person name="Westerberg I."/>
            <person name="Brannstrom I.O."/>
            <person name="Guillou S."/>
            <person name="Cros-Aarteil S."/>
            <person name="Calhoun S."/>
            <person name="Haridas S."/>
            <person name="Kuo A."/>
            <person name="Mondo S."/>
            <person name="Pangilinan J."/>
            <person name="Riley R."/>
            <person name="Labutti K."/>
            <person name="Andreopoulos B."/>
            <person name="Lipzen A."/>
            <person name="Chen C."/>
            <person name="Yanf M."/>
            <person name="Daum C."/>
            <person name="Ng V."/>
            <person name="Clum A."/>
            <person name="Steindorff A."/>
            <person name="Ohm R."/>
            <person name="Martin F."/>
            <person name="Silar P."/>
            <person name="Natvig D."/>
            <person name="Lalanne C."/>
            <person name="Gautier V."/>
            <person name="Ament-Velasquez S.L."/>
            <person name="Kruys A."/>
            <person name="Hutchinson M.I."/>
            <person name="Powell A.J."/>
            <person name="Barry K."/>
            <person name="Miller A.N."/>
            <person name="Grigoriev I.V."/>
            <person name="Debuchy R."/>
            <person name="Gladieux P."/>
            <person name="Thoren M.H."/>
            <person name="Johannesson H."/>
        </authorList>
    </citation>
    <scope>NUCLEOTIDE SEQUENCE</scope>
    <source>
        <strain evidence="5">8032-3</strain>
    </source>
</reference>
<evidence type="ECO:0000259" key="4">
    <source>
        <dbReference type="Pfam" id="PF01764"/>
    </source>
</evidence>
<dbReference type="Gene3D" id="3.40.50.1820">
    <property type="entry name" value="alpha/beta hydrolase"/>
    <property type="match status" value="1"/>
</dbReference>
<dbReference type="Pfam" id="PF01764">
    <property type="entry name" value="Lipase_3"/>
    <property type="match status" value="1"/>
</dbReference>
<evidence type="ECO:0000256" key="3">
    <source>
        <dbReference type="SAM" id="SignalP"/>
    </source>
</evidence>
<evidence type="ECO:0000313" key="5">
    <source>
        <dbReference type="EMBL" id="KAK1769750.1"/>
    </source>
</evidence>
<keyword evidence="1 3" id="KW-0732">Signal</keyword>
<dbReference type="GO" id="GO:0006629">
    <property type="term" value="P:lipid metabolic process"/>
    <property type="evidence" value="ECO:0007669"/>
    <property type="project" value="InterPro"/>
</dbReference>
<dbReference type="GeneID" id="85306893"/>
<organism evidence="5 6">
    <name type="scientific">Phialemonium atrogriseum</name>
    <dbReference type="NCBI Taxonomy" id="1093897"/>
    <lineage>
        <taxon>Eukaryota</taxon>
        <taxon>Fungi</taxon>
        <taxon>Dikarya</taxon>
        <taxon>Ascomycota</taxon>
        <taxon>Pezizomycotina</taxon>
        <taxon>Sordariomycetes</taxon>
        <taxon>Sordariomycetidae</taxon>
        <taxon>Cephalothecales</taxon>
        <taxon>Cephalothecaceae</taxon>
        <taxon>Phialemonium</taxon>
    </lineage>
</organism>
<dbReference type="EMBL" id="MU839002">
    <property type="protein sequence ID" value="KAK1769750.1"/>
    <property type="molecule type" value="Genomic_DNA"/>
</dbReference>
<proteinExistence type="predicted"/>
<sequence length="412" mass="44862">MRPLSSALLGSLLASTASLAIPDQSAAEAHPPRARDELTAESVSVSLFGSLERTARLVDIAYCVGTTGVYPPFACASRCKDFPTLHLVSTWNTGVFLGDSCGYLAVDHGLERERDGDRPHEPTIVLAFRGTYSITNTVVDLSTIPQEYVPYPAPDDGDGDSDGKDKPEHRCANCTVHAGFLASWRNARELVLPHLKAVRDKHPSYPVHIIGHSLGGAVAALAALELRLSLGWEDVTVTTFGEPLVGNSGFVAYLDAAFDLDKDDGYDPDLEQRPYRRVTHAGDPVPSLPLEEWGFRPHAGEIYITKSSLQPAAKDVRLCRGDRDPRCIAGADGSASGAYREVIGSPATGEDNDGATVGWTGKFRGLPARLRLWELLFAHRDYFWRLGLCIRGGDPWDWGRDRYDVSSFGDEL</sequence>
<keyword evidence="2" id="KW-0378">Hydrolase</keyword>
<feature type="domain" description="Fungal lipase-type" evidence="4">
    <location>
        <begin position="125"/>
        <end position="291"/>
    </location>
</feature>
<evidence type="ECO:0000313" key="6">
    <source>
        <dbReference type="Proteomes" id="UP001244011"/>
    </source>
</evidence>
<comment type="caution">
    <text evidence="5">The sequence shown here is derived from an EMBL/GenBank/DDBJ whole genome shotgun (WGS) entry which is preliminary data.</text>
</comment>
<evidence type="ECO:0000256" key="1">
    <source>
        <dbReference type="ARBA" id="ARBA00022729"/>
    </source>
</evidence>
<dbReference type="InterPro" id="IPR002921">
    <property type="entry name" value="Fungal_lipase-type"/>
</dbReference>
<dbReference type="GO" id="GO:0016787">
    <property type="term" value="F:hydrolase activity"/>
    <property type="evidence" value="ECO:0007669"/>
    <property type="project" value="UniProtKB-KW"/>
</dbReference>
<name>A0AAJ0C4F1_9PEZI</name>